<evidence type="ECO:0000256" key="4">
    <source>
        <dbReference type="ARBA" id="ARBA00022989"/>
    </source>
</evidence>
<feature type="transmembrane region" description="Helical" evidence="7">
    <location>
        <begin position="173"/>
        <end position="196"/>
    </location>
</feature>
<dbReference type="AlphaFoldDB" id="A0AA36MA83"/>
<keyword evidence="9" id="KW-1185">Reference proteome</keyword>
<evidence type="ECO:0008006" key="10">
    <source>
        <dbReference type="Google" id="ProtNLM"/>
    </source>
</evidence>
<accession>A0AA36MA83</accession>
<dbReference type="GO" id="GO:0016020">
    <property type="term" value="C:membrane"/>
    <property type="evidence" value="ECO:0007669"/>
    <property type="project" value="UniProtKB-SubCell"/>
</dbReference>
<comment type="subcellular location">
    <subcellularLocation>
        <location evidence="1">Membrane</location>
        <topology evidence="1">Multi-pass membrane protein</topology>
    </subcellularLocation>
</comment>
<evidence type="ECO:0000256" key="5">
    <source>
        <dbReference type="ARBA" id="ARBA00023136"/>
    </source>
</evidence>
<dbReference type="PANTHER" id="PTHR22945">
    <property type="entry name" value="SERPENTINE RECEPTOR, CLASS D DELTA"/>
    <property type="match status" value="1"/>
</dbReference>
<evidence type="ECO:0000256" key="7">
    <source>
        <dbReference type="SAM" id="Phobius"/>
    </source>
</evidence>
<keyword evidence="3 7" id="KW-0812">Transmembrane</keyword>
<dbReference type="Pfam" id="PF10317">
    <property type="entry name" value="7TM_GPCR_Srd"/>
    <property type="match status" value="1"/>
</dbReference>
<dbReference type="PANTHER" id="PTHR22945:SF90">
    <property type="entry name" value="G_PROTEIN_RECEP_F1_2 DOMAIN-CONTAINING PROTEIN"/>
    <property type="match status" value="1"/>
</dbReference>
<comment type="similarity">
    <text evidence="2">Belongs to the nematode receptor-like protein srd family.</text>
</comment>
<reference evidence="8" key="1">
    <citation type="submission" date="2023-07" db="EMBL/GenBank/DDBJ databases">
        <authorList>
            <consortium name="CYATHOMIX"/>
        </authorList>
    </citation>
    <scope>NUCLEOTIDE SEQUENCE</scope>
    <source>
        <strain evidence="8">N/A</strain>
    </source>
</reference>
<keyword evidence="5 7" id="KW-0472">Membrane</keyword>
<dbReference type="InterPro" id="IPR050920">
    <property type="entry name" value="Nematode_rcpt-like_delta"/>
</dbReference>
<organism evidence="8 9">
    <name type="scientific">Cylicocyclus nassatus</name>
    <name type="common">Nematode worm</name>
    <dbReference type="NCBI Taxonomy" id="53992"/>
    <lineage>
        <taxon>Eukaryota</taxon>
        <taxon>Metazoa</taxon>
        <taxon>Ecdysozoa</taxon>
        <taxon>Nematoda</taxon>
        <taxon>Chromadorea</taxon>
        <taxon>Rhabditida</taxon>
        <taxon>Rhabditina</taxon>
        <taxon>Rhabditomorpha</taxon>
        <taxon>Strongyloidea</taxon>
        <taxon>Strongylidae</taxon>
        <taxon>Cylicocyclus</taxon>
    </lineage>
</organism>
<protein>
    <recommendedName>
        <fullName evidence="10">G protein-coupled receptor</fullName>
    </recommendedName>
</protein>
<keyword evidence="4 7" id="KW-1133">Transmembrane helix</keyword>
<sequence>MTQDRIIPATQSLLFIGNGPCQFISPEFCFQSHNIMLHCLSHSLWSALLSFSYRLYVLHHPMPRSSTLRILIFLCYLPSFFQLIALGMSSDSAVMMEEILRTHYPQYDSHSGVVYGIKELKWGLIYTILYVTLPVTPIYIAIVIIRSKIVGHLDKVENMSTQTKLMHEQLLKVLTYQALLPMLYLIAVISYALGALNIYHHPLLEYCVFIFLTLISTLAPLVSLYFVRPYSKWISSRIFKQRKADAVKAGGGYPQKATNPSASAPGGNL</sequence>
<evidence type="ECO:0000256" key="1">
    <source>
        <dbReference type="ARBA" id="ARBA00004141"/>
    </source>
</evidence>
<evidence type="ECO:0000256" key="2">
    <source>
        <dbReference type="ARBA" id="ARBA00009166"/>
    </source>
</evidence>
<evidence type="ECO:0000256" key="3">
    <source>
        <dbReference type="ARBA" id="ARBA00022692"/>
    </source>
</evidence>
<feature type="region of interest" description="Disordered" evidence="6">
    <location>
        <begin position="250"/>
        <end position="269"/>
    </location>
</feature>
<dbReference type="InterPro" id="IPR019421">
    <property type="entry name" value="7TM_GPCR_serpentine_rcpt_Srd"/>
</dbReference>
<gene>
    <name evidence="8" type="ORF">CYNAS_LOCUS15183</name>
</gene>
<name>A0AA36MA83_CYLNA</name>
<dbReference type="Proteomes" id="UP001176961">
    <property type="component" value="Unassembled WGS sequence"/>
</dbReference>
<dbReference type="EMBL" id="CATQJL010000305">
    <property type="protein sequence ID" value="CAJ0603200.1"/>
    <property type="molecule type" value="Genomic_DNA"/>
</dbReference>
<feature type="transmembrane region" description="Helical" evidence="7">
    <location>
        <begin position="124"/>
        <end position="145"/>
    </location>
</feature>
<feature type="transmembrane region" description="Helical" evidence="7">
    <location>
        <begin position="208"/>
        <end position="227"/>
    </location>
</feature>
<comment type="caution">
    <text evidence="8">The sequence shown here is derived from an EMBL/GenBank/DDBJ whole genome shotgun (WGS) entry which is preliminary data.</text>
</comment>
<evidence type="ECO:0000256" key="6">
    <source>
        <dbReference type="SAM" id="MobiDB-lite"/>
    </source>
</evidence>
<proteinExistence type="inferred from homology"/>
<evidence type="ECO:0000313" key="9">
    <source>
        <dbReference type="Proteomes" id="UP001176961"/>
    </source>
</evidence>
<dbReference type="SUPFAM" id="SSF81321">
    <property type="entry name" value="Family A G protein-coupled receptor-like"/>
    <property type="match status" value="1"/>
</dbReference>
<feature type="transmembrane region" description="Helical" evidence="7">
    <location>
        <begin position="68"/>
        <end position="88"/>
    </location>
</feature>
<evidence type="ECO:0000313" key="8">
    <source>
        <dbReference type="EMBL" id="CAJ0603200.1"/>
    </source>
</evidence>